<dbReference type="CDD" id="cd03789">
    <property type="entry name" value="GT9_LPS_heptosyltransferase"/>
    <property type="match status" value="1"/>
</dbReference>
<dbReference type="GO" id="GO:0008713">
    <property type="term" value="F:ADP-heptose-lipopolysaccharide heptosyltransferase activity"/>
    <property type="evidence" value="ECO:0007669"/>
    <property type="project" value="TreeGrafter"/>
</dbReference>
<name>A0A4R5CL30_9ACTN</name>
<dbReference type="SUPFAM" id="SSF53756">
    <property type="entry name" value="UDP-Glycosyltransferase/glycogen phosphorylase"/>
    <property type="match status" value="1"/>
</dbReference>
<evidence type="ECO:0000313" key="4">
    <source>
        <dbReference type="Proteomes" id="UP000294739"/>
    </source>
</evidence>
<evidence type="ECO:0000256" key="2">
    <source>
        <dbReference type="ARBA" id="ARBA00022679"/>
    </source>
</evidence>
<dbReference type="OrthoDB" id="9807356at2"/>
<comment type="caution">
    <text evidence="3">The sequence shown here is derived from an EMBL/GenBank/DDBJ whole genome shotgun (WGS) entry which is preliminary data.</text>
</comment>
<proteinExistence type="predicted"/>
<dbReference type="InterPro" id="IPR002201">
    <property type="entry name" value="Glyco_trans_9"/>
</dbReference>
<dbReference type="Pfam" id="PF01075">
    <property type="entry name" value="Glyco_transf_9"/>
    <property type="match status" value="1"/>
</dbReference>
<keyword evidence="2 3" id="KW-0808">Transferase</keyword>
<dbReference type="InParanoid" id="A0A4R5CL30"/>
<dbReference type="GO" id="GO:0005829">
    <property type="term" value="C:cytosol"/>
    <property type="evidence" value="ECO:0007669"/>
    <property type="project" value="TreeGrafter"/>
</dbReference>
<gene>
    <name evidence="3" type="ORF">E1269_27150</name>
</gene>
<dbReference type="RefSeq" id="WP_131900501.1">
    <property type="nucleotide sequence ID" value="NZ_SMKZ01000058.1"/>
</dbReference>
<reference evidence="3 4" key="1">
    <citation type="submission" date="2019-03" db="EMBL/GenBank/DDBJ databases">
        <title>Draft genome sequences of novel Actinobacteria.</title>
        <authorList>
            <person name="Sahin N."/>
            <person name="Ay H."/>
            <person name="Saygin H."/>
        </authorList>
    </citation>
    <scope>NUCLEOTIDE SEQUENCE [LARGE SCALE GENOMIC DNA]</scope>
    <source>
        <strain evidence="3 4">5K138</strain>
    </source>
</reference>
<keyword evidence="1" id="KW-0328">Glycosyltransferase</keyword>
<dbReference type="PANTHER" id="PTHR30160">
    <property type="entry name" value="TETRAACYLDISACCHARIDE 4'-KINASE-RELATED"/>
    <property type="match status" value="1"/>
</dbReference>
<dbReference type="EMBL" id="SMKZ01000058">
    <property type="protein sequence ID" value="TDD99936.1"/>
    <property type="molecule type" value="Genomic_DNA"/>
</dbReference>
<evidence type="ECO:0000313" key="3">
    <source>
        <dbReference type="EMBL" id="TDD99936.1"/>
    </source>
</evidence>
<evidence type="ECO:0000256" key="1">
    <source>
        <dbReference type="ARBA" id="ARBA00022676"/>
    </source>
</evidence>
<dbReference type="GO" id="GO:0009244">
    <property type="term" value="P:lipopolysaccharide core region biosynthetic process"/>
    <property type="evidence" value="ECO:0007669"/>
    <property type="project" value="TreeGrafter"/>
</dbReference>
<dbReference type="PANTHER" id="PTHR30160:SF1">
    <property type="entry name" value="LIPOPOLYSACCHARIDE 1,2-N-ACETYLGLUCOSAMINETRANSFERASE-RELATED"/>
    <property type="match status" value="1"/>
</dbReference>
<sequence>MAVEKVALVYRALGLGDFLTGVPAFRAIRRALPRHRLVLATAPELAPLAPLTGAIDLLWPARPLEPLPWPAARPDVAINLHGRGPQSHVLLATLRPRRLVAFGNDKLGVTGPPWMRAEHEVLRWCRLVETELQVAAPVDDLLLSPPTVASPVDGAVVLHPGAATAARRWPVERFAAVARQLVSRGGRRPVVVTGSAAETELAETVCVLAGLPPAAVLAGRTPLDELAALIARAALIVSNDTGVAHLASAFRTPSVVLFGPTPPSIWGPPASGPHIALWHGPSGDPHGDHLDPALAAIQVDQVVAAADALLGGIRGQ</sequence>
<protein>
    <submittedName>
        <fullName evidence="3">Glycosyltransferase family 9 protein</fullName>
    </submittedName>
</protein>
<dbReference type="AlphaFoldDB" id="A0A4R5CL30"/>
<organism evidence="3 4">
    <name type="scientific">Jiangella asiatica</name>
    <dbReference type="NCBI Taxonomy" id="2530372"/>
    <lineage>
        <taxon>Bacteria</taxon>
        <taxon>Bacillati</taxon>
        <taxon>Actinomycetota</taxon>
        <taxon>Actinomycetes</taxon>
        <taxon>Jiangellales</taxon>
        <taxon>Jiangellaceae</taxon>
        <taxon>Jiangella</taxon>
    </lineage>
</organism>
<accession>A0A4R5CL30</accession>
<dbReference type="Proteomes" id="UP000294739">
    <property type="component" value="Unassembled WGS sequence"/>
</dbReference>
<dbReference type="Gene3D" id="3.40.50.2000">
    <property type="entry name" value="Glycogen Phosphorylase B"/>
    <property type="match status" value="2"/>
</dbReference>
<dbReference type="InterPro" id="IPR051199">
    <property type="entry name" value="LPS_LOS_Heptosyltrfase"/>
</dbReference>
<keyword evidence="4" id="KW-1185">Reference proteome</keyword>